<dbReference type="STRING" id="380248.SAMN05216251_102116"/>
<reference evidence="2 3" key="1">
    <citation type="submission" date="2016-10" db="EMBL/GenBank/DDBJ databases">
        <authorList>
            <person name="de Groot N.N."/>
        </authorList>
    </citation>
    <scope>NUCLEOTIDE SEQUENCE [LARGE SCALE GENOMIC DNA]</scope>
    <source>
        <strain evidence="2 3">CGMCC 4.3510</strain>
    </source>
</reference>
<name>A0A1I1YPB9_9ACTN</name>
<sequence length="224" mass="23674">MEQKTGQSTPPIPPAGFDPAFIPGLTPPARSAAEVPPGSTFAAGAADKEPAGTPEDEPETAPEAEVASEAEDAESAESADASEEAAEGEDTGPVFTVSDRRGSITADRTGITFKLDEESAEFGWDEIGAVEIDTPRFGRRFSVTVYTSSRRWFDTDVEAPSKADLKTWTAELESVLDTYFEDDEEKAAAEEKATEEVAEAAAGTEASDADTSEEKAEKPEDADA</sequence>
<protein>
    <submittedName>
        <fullName evidence="2">Uncharacterized protein</fullName>
    </submittedName>
</protein>
<dbReference type="EMBL" id="FONG01000002">
    <property type="protein sequence ID" value="SFE21371.1"/>
    <property type="molecule type" value="Genomic_DNA"/>
</dbReference>
<accession>A0A1I1YPB9</accession>
<evidence type="ECO:0000313" key="2">
    <source>
        <dbReference type="EMBL" id="SFE21371.1"/>
    </source>
</evidence>
<evidence type="ECO:0000256" key="1">
    <source>
        <dbReference type="SAM" id="MobiDB-lite"/>
    </source>
</evidence>
<dbReference type="RefSeq" id="WP_093711842.1">
    <property type="nucleotide sequence ID" value="NZ_FONG01000002.1"/>
</dbReference>
<keyword evidence="3" id="KW-1185">Reference proteome</keyword>
<organism evidence="2 3">
    <name type="scientific">Actinacidiphila alni</name>
    <dbReference type="NCBI Taxonomy" id="380248"/>
    <lineage>
        <taxon>Bacteria</taxon>
        <taxon>Bacillati</taxon>
        <taxon>Actinomycetota</taxon>
        <taxon>Actinomycetes</taxon>
        <taxon>Kitasatosporales</taxon>
        <taxon>Streptomycetaceae</taxon>
        <taxon>Actinacidiphila</taxon>
    </lineage>
</organism>
<gene>
    <name evidence="2" type="ORF">SAMN05216251_102116</name>
</gene>
<dbReference type="AlphaFoldDB" id="A0A1I1YPB9"/>
<dbReference type="Proteomes" id="UP000199323">
    <property type="component" value="Unassembled WGS sequence"/>
</dbReference>
<feature type="region of interest" description="Disordered" evidence="1">
    <location>
        <begin position="183"/>
        <end position="224"/>
    </location>
</feature>
<dbReference type="OrthoDB" id="4335459at2"/>
<feature type="compositionally biased region" description="Basic and acidic residues" evidence="1">
    <location>
        <begin position="186"/>
        <end position="195"/>
    </location>
</feature>
<feature type="compositionally biased region" description="Acidic residues" evidence="1">
    <location>
        <begin position="54"/>
        <end position="90"/>
    </location>
</feature>
<feature type="region of interest" description="Disordered" evidence="1">
    <location>
        <begin position="1"/>
        <end position="102"/>
    </location>
</feature>
<proteinExistence type="predicted"/>
<feature type="compositionally biased region" description="Basic and acidic residues" evidence="1">
    <location>
        <begin position="212"/>
        <end position="224"/>
    </location>
</feature>
<evidence type="ECO:0000313" key="3">
    <source>
        <dbReference type="Proteomes" id="UP000199323"/>
    </source>
</evidence>